<accession>A0A6N3E037</accession>
<feature type="transmembrane region" description="Helical" evidence="1">
    <location>
        <begin position="26"/>
        <end position="47"/>
    </location>
</feature>
<sequence length="213" mass="25462">MVFIIIIFCYLLSVPAMIFLRKKINYSFLILCFTIAIRYIYVSVYSFRGLPFGYYFINVFPLYRFLEFFIGMSLGVIYYKKTKKSKKASIIQIIGILLFNIMFVVCQYMFNLGSMNIVIEIFVIYILLFYDGMIDEIGKTLIMKKLANINLQFYLFHQVVIKYVRWFETRFDIQVYAAFEFVILFGITVILCVIIKKLSDIVREKMLKYYRKS</sequence>
<feature type="transmembrane region" description="Helical" evidence="1">
    <location>
        <begin position="53"/>
        <end position="78"/>
    </location>
</feature>
<gene>
    <name evidence="3" type="ORF">RTLFYP15_02043</name>
</gene>
<dbReference type="Pfam" id="PF01757">
    <property type="entry name" value="Acyl_transf_3"/>
    <property type="match status" value="1"/>
</dbReference>
<reference evidence="3" key="1">
    <citation type="submission" date="2019-11" db="EMBL/GenBank/DDBJ databases">
        <authorList>
            <person name="Feng L."/>
        </authorList>
    </citation>
    <scope>NUCLEOTIDE SEQUENCE</scope>
    <source>
        <strain evidence="3">RtorquesLFYP15</strain>
    </source>
</reference>
<keyword evidence="1" id="KW-1133">Transmembrane helix</keyword>
<proteinExistence type="predicted"/>
<dbReference type="InterPro" id="IPR002656">
    <property type="entry name" value="Acyl_transf_3_dom"/>
</dbReference>
<dbReference type="AlphaFoldDB" id="A0A6N3E037"/>
<dbReference type="GO" id="GO:0016747">
    <property type="term" value="F:acyltransferase activity, transferring groups other than amino-acyl groups"/>
    <property type="evidence" value="ECO:0007669"/>
    <property type="project" value="InterPro"/>
</dbReference>
<protein>
    <submittedName>
        <fullName evidence="3">Acyltransferase family protein</fullName>
    </submittedName>
</protein>
<evidence type="ECO:0000256" key="1">
    <source>
        <dbReference type="SAM" id="Phobius"/>
    </source>
</evidence>
<feature type="transmembrane region" description="Helical" evidence="1">
    <location>
        <begin position="90"/>
        <end position="110"/>
    </location>
</feature>
<evidence type="ECO:0000313" key="3">
    <source>
        <dbReference type="EMBL" id="VYU31097.1"/>
    </source>
</evidence>
<keyword evidence="3" id="KW-0012">Acyltransferase</keyword>
<keyword evidence="3" id="KW-0808">Transferase</keyword>
<name>A0A6N3E037_9FIRM</name>
<keyword evidence="1" id="KW-0472">Membrane</keyword>
<feature type="transmembrane region" description="Helical" evidence="1">
    <location>
        <begin position="116"/>
        <end position="134"/>
    </location>
</feature>
<keyword evidence="1" id="KW-0812">Transmembrane</keyword>
<feature type="domain" description="Acyltransferase 3" evidence="2">
    <location>
        <begin position="3"/>
        <end position="195"/>
    </location>
</feature>
<feature type="transmembrane region" description="Helical" evidence="1">
    <location>
        <begin position="173"/>
        <end position="195"/>
    </location>
</feature>
<dbReference type="EMBL" id="CACRUQ010000018">
    <property type="protein sequence ID" value="VYU31097.1"/>
    <property type="molecule type" value="Genomic_DNA"/>
</dbReference>
<organism evidence="3">
    <name type="scientific">[Ruminococcus] torques</name>
    <dbReference type="NCBI Taxonomy" id="33039"/>
    <lineage>
        <taxon>Bacteria</taxon>
        <taxon>Bacillati</taxon>
        <taxon>Bacillota</taxon>
        <taxon>Clostridia</taxon>
        <taxon>Lachnospirales</taxon>
        <taxon>Lachnospiraceae</taxon>
        <taxon>Mediterraneibacter</taxon>
    </lineage>
</organism>
<evidence type="ECO:0000259" key="2">
    <source>
        <dbReference type="Pfam" id="PF01757"/>
    </source>
</evidence>